<dbReference type="GO" id="GO:0003677">
    <property type="term" value="F:DNA binding"/>
    <property type="evidence" value="ECO:0007669"/>
    <property type="project" value="UniProtKB-KW"/>
</dbReference>
<evidence type="ECO:0000256" key="2">
    <source>
        <dbReference type="ARBA" id="ARBA00023125"/>
    </source>
</evidence>
<dbReference type="PANTHER" id="PTHR47424">
    <property type="entry name" value="REGULATORY PROTEIN GAL4"/>
    <property type="match status" value="1"/>
</dbReference>
<accession>A0A5N7AI37</accession>
<dbReference type="Gene3D" id="4.10.240.10">
    <property type="entry name" value="Zn(2)-C6 fungal-type DNA-binding domain"/>
    <property type="match status" value="1"/>
</dbReference>
<evidence type="ECO:0000256" key="5">
    <source>
        <dbReference type="SAM" id="MobiDB-lite"/>
    </source>
</evidence>
<dbReference type="PROSITE" id="PS00463">
    <property type="entry name" value="ZN2_CY6_FUNGAL_1"/>
    <property type="match status" value="1"/>
</dbReference>
<protein>
    <recommendedName>
        <fullName evidence="6">Zn(2)-C6 fungal-type domain-containing protein</fullName>
    </recommendedName>
</protein>
<feature type="region of interest" description="Disordered" evidence="5">
    <location>
        <begin position="1"/>
        <end position="27"/>
    </location>
</feature>
<dbReference type="InterPro" id="IPR036864">
    <property type="entry name" value="Zn2-C6_fun-type_DNA-bd_sf"/>
</dbReference>
<keyword evidence="1" id="KW-0805">Transcription regulation</keyword>
<evidence type="ECO:0000256" key="1">
    <source>
        <dbReference type="ARBA" id="ARBA00023015"/>
    </source>
</evidence>
<name>A0A5N7AI37_9EURO</name>
<organism evidence="7 8">
    <name type="scientific">Aspergillus caelatus</name>
    <dbReference type="NCBI Taxonomy" id="61420"/>
    <lineage>
        <taxon>Eukaryota</taxon>
        <taxon>Fungi</taxon>
        <taxon>Dikarya</taxon>
        <taxon>Ascomycota</taxon>
        <taxon>Pezizomycotina</taxon>
        <taxon>Eurotiomycetes</taxon>
        <taxon>Eurotiomycetidae</taxon>
        <taxon>Eurotiales</taxon>
        <taxon>Aspergillaceae</taxon>
        <taxon>Aspergillus</taxon>
        <taxon>Aspergillus subgen. Circumdati</taxon>
    </lineage>
</organism>
<evidence type="ECO:0000256" key="3">
    <source>
        <dbReference type="ARBA" id="ARBA00023163"/>
    </source>
</evidence>
<dbReference type="SMART" id="SM00066">
    <property type="entry name" value="GAL4"/>
    <property type="match status" value="1"/>
</dbReference>
<keyword evidence="8" id="KW-1185">Reference proteome</keyword>
<dbReference type="RefSeq" id="XP_031932496.1">
    <property type="nucleotide sequence ID" value="XM_032078066.1"/>
</dbReference>
<keyword evidence="4" id="KW-0539">Nucleus</keyword>
<dbReference type="Pfam" id="PF00172">
    <property type="entry name" value="Zn_clus"/>
    <property type="match status" value="1"/>
</dbReference>
<feature type="domain" description="Zn(2)-C6 fungal-type" evidence="6">
    <location>
        <begin position="34"/>
        <end position="63"/>
    </location>
</feature>
<dbReference type="OrthoDB" id="103819at2759"/>
<dbReference type="PANTHER" id="PTHR47424:SF3">
    <property type="entry name" value="REGULATORY PROTEIN GAL4"/>
    <property type="match status" value="1"/>
</dbReference>
<evidence type="ECO:0000259" key="6">
    <source>
        <dbReference type="PROSITE" id="PS50048"/>
    </source>
</evidence>
<reference evidence="7 8" key="1">
    <citation type="submission" date="2019-04" db="EMBL/GenBank/DDBJ databases">
        <title>Friends and foes A comparative genomics studyof 23 Aspergillus species from section Flavi.</title>
        <authorList>
            <consortium name="DOE Joint Genome Institute"/>
            <person name="Kjaerbolling I."/>
            <person name="Vesth T."/>
            <person name="Frisvad J.C."/>
            <person name="Nybo J.L."/>
            <person name="Theobald S."/>
            <person name="Kildgaard S."/>
            <person name="Isbrandt T."/>
            <person name="Kuo A."/>
            <person name="Sato A."/>
            <person name="Lyhne E.K."/>
            <person name="Kogle M.E."/>
            <person name="Wiebenga A."/>
            <person name="Kun R.S."/>
            <person name="Lubbers R.J."/>
            <person name="Makela M.R."/>
            <person name="Barry K."/>
            <person name="Chovatia M."/>
            <person name="Clum A."/>
            <person name="Daum C."/>
            <person name="Haridas S."/>
            <person name="He G."/>
            <person name="LaButti K."/>
            <person name="Lipzen A."/>
            <person name="Mondo S."/>
            <person name="Riley R."/>
            <person name="Salamov A."/>
            <person name="Simmons B.A."/>
            <person name="Magnuson J.K."/>
            <person name="Henrissat B."/>
            <person name="Mortensen U.H."/>
            <person name="Larsen T.O."/>
            <person name="Devries R.P."/>
            <person name="Grigoriev I.V."/>
            <person name="Machida M."/>
            <person name="Baker S.E."/>
            <person name="Andersen M.R."/>
        </authorList>
    </citation>
    <scope>NUCLEOTIDE SEQUENCE [LARGE SCALE GENOMIC DNA]</scope>
    <source>
        <strain evidence="7 8">CBS 763.97</strain>
    </source>
</reference>
<sequence>MEGDTDDSVTDDTSTLDKPQKEGHERPLECQARACNRCRQRKIRCDRSTPCSQCIRAKTRCMYSGRYKPREKRQRVLISAQ</sequence>
<proteinExistence type="predicted"/>
<dbReference type="GeneID" id="43662512"/>
<dbReference type="CDD" id="cd00067">
    <property type="entry name" value="GAL4"/>
    <property type="match status" value="1"/>
</dbReference>
<dbReference type="GO" id="GO:0009893">
    <property type="term" value="P:positive regulation of metabolic process"/>
    <property type="evidence" value="ECO:0007669"/>
    <property type="project" value="UniProtKB-ARBA"/>
</dbReference>
<dbReference type="SUPFAM" id="SSF57701">
    <property type="entry name" value="Zn2/Cys6 DNA-binding domain"/>
    <property type="match status" value="1"/>
</dbReference>
<dbReference type="GO" id="GO:0000981">
    <property type="term" value="F:DNA-binding transcription factor activity, RNA polymerase II-specific"/>
    <property type="evidence" value="ECO:0007669"/>
    <property type="project" value="InterPro"/>
</dbReference>
<dbReference type="PROSITE" id="PS50048">
    <property type="entry name" value="ZN2_CY6_FUNGAL_2"/>
    <property type="match status" value="1"/>
</dbReference>
<dbReference type="Proteomes" id="UP000326268">
    <property type="component" value="Unassembled WGS sequence"/>
</dbReference>
<evidence type="ECO:0000256" key="4">
    <source>
        <dbReference type="ARBA" id="ARBA00023242"/>
    </source>
</evidence>
<gene>
    <name evidence="7" type="ORF">BDV27DRAFT_9631</name>
</gene>
<evidence type="ECO:0000313" key="8">
    <source>
        <dbReference type="Proteomes" id="UP000326268"/>
    </source>
</evidence>
<feature type="compositionally biased region" description="Basic and acidic residues" evidence="5">
    <location>
        <begin position="18"/>
        <end position="27"/>
    </location>
</feature>
<keyword evidence="3" id="KW-0804">Transcription</keyword>
<feature type="compositionally biased region" description="Acidic residues" evidence="5">
    <location>
        <begin position="1"/>
        <end position="10"/>
    </location>
</feature>
<dbReference type="InterPro" id="IPR051127">
    <property type="entry name" value="Fungal_SecMet_Regulators"/>
</dbReference>
<dbReference type="GO" id="GO:0008270">
    <property type="term" value="F:zinc ion binding"/>
    <property type="evidence" value="ECO:0007669"/>
    <property type="project" value="InterPro"/>
</dbReference>
<dbReference type="InterPro" id="IPR001138">
    <property type="entry name" value="Zn2Cys6_DnaBD"/>
</dbReference>
<dbReference type="AlphaFoldDB" id="A0A5N7AI37"/>
<keyword evidence="2" id="KW-0238">DNA-binding</keyword>
<evidence type="ECO:0000313" key="7">
    <source>
        <dbReference type="EMBL" id="KAE8369415.1"/>
    </source>
</evidence>
<dbReference type="EMBL" id="ML737574">
    <property type="protein sequence ID" value="KAE8369415.1"/>
    <property type="molecule type" value="Genomic_DNA"/>
</dbReference>